<comment type="caution">
    <text evidence="2">The sequence shown here is derived from an EMBL/GenBank/DDBJ whole genome shotgun (WGS) entry which is preliminary data.</text>
</comment>
<evidence type="ECO:0000313" key="2">
    <source>
        <dbReference type="EMBL" id="GBM38935.1"/>
    </source>
</evidence>
<gene>
    <name evidence="2" type="ORF">AVEN_271049_1</name>
</gene>
<accession>A0A4Y2FF59</accession>
<name>A0A4Y2FF59_ARAVE</name>
<dbReference type="AlphaFoldDB" id="A0A4Y2FF59"/>
<feature type="region of interest" description="Disordered" evidence="1">
    <location>
        <begin position="80"/>
        <end position="105"/>
    </location>
</feature>
<keyword evidence="3" id="KW-1185">Reference proteome</keyword>
<sequence>MWPDDHFTFDQVQNELIAEEARLEHCLRDQEQFALHSATPLRTSTRNRSKCAGIEIDFLNGKWHFCENPEIQYPFYKVPSKNENSKSISDSEERSAEISSSVKVP</sequence>
<dbReference type="Proteomes" id="UP000499080">
    <property type="component" value="Unassembled WGS sequence"/>
</dbReference>
<dbReference type="EMBL" id="BGPR01000881">
    <property type="protein sequence ID" value="GBM38935.1"/>
    <property type="molecule type" value="Genomic_DNA"/>
</dbReference>
<protein>
    <submittedName>
        <fullName evidence="2">Uncharacterized protein</fullName>
    </submittedName>
</protein>
<evidence type="ECO:0000256" key="1">
    <source>
        <dbReference type="SAM" id="MobiDB-lite"/>
    </source>
</evidence>
<organism evidence="2 3">
    <name type="scientific">Araneus ventricosus</name>
    <name type="common">Orbweaver spider</name>
    <name type="synonym">Epeira ventricosa</name>
    <dbReference type="NCBI Taxonomy" id="182803"/>
    <lineage>
        <taxon>Eukaryota</taxon>
        <taxon>Metazoa</taxon>
        <taxon>Ecdysozoa</taxon>
        <taxon>Arthropoda</taxon>
        <taxon>Chelicerata</taxon>
        <taxon>Arachnida</taxon>
        <taxon>Araneae</taxon>
        <taxon>Araneomorphae</taxon>
        <taxon>Entelegynae</taxon>
        <taxon>Araneoidea</taxon>
        <taxon>Araneidae</taxon>
        <taxon>Araneus</taxon>
    </lineage>
</organism>
<proteinExistence type="predicted"/>
<dbReference type="OrthoDB" id="6782159at2759"/>
<reference evidence="2 3" key="1">
    <citation type="journal article" date="2019" name="Sci. Rep.">
        <title>Orb-weaving spider Araneus ventricosus genome elucidates the spidroin gene catalogue.</title>
        <authorList>
            <person name="Kono N."/>
            <person name="Nakamura H."/>
            <person name="Ohtoshi R."/>
            <person name="Moran D.A.P."/>
            <person name="Shinohara A."/>
            <person name="Yoshida Y."/>
            <person name="Fujiwara M."/>
            <person name="Mori M."/>
            <person name="Tomita M."/>
            <person name="Arakawa K."/>
        </authorList>
    </citation>
    <scope>NUCLEOTIDE SEQUENCE [LARGE SCALE GENOMIC DNA]</scope>
</reference>
<evidence type="ECO:0000313" key="3">
    <source>
        <dbReference type="Proteomes" id="UP000499080"/>
    </source>
</evidence>